<keyword evidence="1" id="KW-1133">Transmembrane helix</keyword>
<accession>A0A2P2K8L7</accession>
<proteinExistence type="predicted"/>
<keyword evidence="1" id="KW-0472">Membrane</keyword>
<protein>
    <submittedName>
        <fullName evidence="2">Uncharacterized protein</fullName>
    </submittedName>
</protein>
<keyword evidence="1" id="KW-0812">Transmembrane</keyword>
<reference evidence="2" key="1">
    <citation type="submission" date="2018-02" db="EMBL/GenBank/DDBJ databases">
        <title>Rhizophora mucronata_Transcriptome.</title>
        <authorList>
            <person name="Meera S.P."/>
            <person name="Sreeshan A."/>
            <person name="Augustine A."/>
        </authorList>
    </citation>
    <scope>NUCLEOTIDE SEQUENCE</scope>
    <source>
        <tissue evidence="2">Leaf</tissue>
    </source>
</reference>
<name>A0A2P2K8L7_RHIMU</name>
<organism evidence="2">
    <name type="scientific">Rhizophora mucronata</name>
    <name type="common">Asiatic mangrove</name>
    <dbReference type="NCBI Taxonomy" id="61149"/>
    <lineage>
        <taxon>Eukaryota</taxon>
        <taxon>Viridiplantae</taxon>
        <taxon>Streptophyta</taxon>
        <taxon>Embryophyta</taxon>
        <taxon>Tracheophyta</taxon>
        <taxon>Spermatophyta</taxon>
        <taxon>Magnoliopsida</taxon>
        <taxon>eudicotyledons</taxon>
        <taxon>Gunneridae</taxon>
        <taxon>Pentapetalae</taxon>
        <taxon>rosids</taxon>
        <taxon>fabids</taxon>
        <taxon>Malpighiales</taxon>
        <taxon>Rhizophoraceae</taxon>
        <taxon>Rhizophora</taxon>
    </lineage>
</organism>
<sequence>MNGKEDGLWDLVDMLISASIAGIISLPCYNLAFSCVKYQSFFFFNP</sequence>
<dbReference type="PROSITE" id="PS51257">
    <property type="entry name" value="PROKAR_LIPOPROTEIN"/>
    <property type="match status" value="1"/>
</dbReference>
<dbReference type="AlphaFoldDB" id="A0A2P2K8L7"/>
<evidence type="ECO:0000256" key="1">
    <source>
        <dbReference type="SAM" id="Phobius"/>
    </source>
</evidence>
<dbReference type="EMBL" id="GGEC01021549">
    <property type="protein sequence ID" value="MBX02033.1"/>
    <property type="molecule type" value="Transcribed_RNA"/>
</dbReference>
<evidence type="ECO:0000313" key="2">
    <source>
        <dbReference type="EMBL" id="MBX02033.1"/>
    </source>
</evidence>
<feature type="transmembrane region" description="Helical" evidence="1">
    <location>
        <begin position="14"/>
        <end position="33"/>
    </location>
</feature>